<proteinExistence type="predicted"/>
<accession>V8ANS8</accession>
<sequence length="40" mass="4662">MEVESEEDSELEIRFESLAELETLAESLLEFRLDSLTDNE</sequence>
<evidence type="ECO:0000313" key="2">
    <source>
        <dbReference type="Proteomes" id="UP000018692"/>
    </source>
</evidence>
<organism evidence="1 2">
    <name type="scientific">Lactococcus garvieae TRF1</name>
    <dbReference type="NCBI Taxonomy" id="1380772"/>
    <lineage>
        <taxon>Bacteria</taxon>
        <taxon>Bacillati</taxon>
        <taxon>Bacillota</taxon>
        <taxon>Bacilli</taxon>
        <taxon>Lactobacillales</taxon>
        <taxon>Streptococcaceae</taxon>
        <taxon>Lactococcus</taxon>
    </lineage>
</organism>
<reference evidence="1 2" key="1">
    <citation type="submission" date="2013-07" db="EMBL/GenBank/DDBJ databases">
        <title>Isolation of Lactococcus garvieae strain TRF1 from the fecal material of a timber rattlesnake.</title>
        <authorList>
            <person name="McLaughlin R.W."/>
            <person name="Cochran P.A."/>
            <person name="Dowd S.E."/>
        </authorList>
    </citation>
    <scope>NUCLEOTIDE SEQUENCE [LARGE SCALE GENOMIC DNA]</scope>
    <source>
        <strain evidence="1 2">TRF1</strain>
    </source>
</reference>
<dbReference type="AlphaFoldDB" id="V8ANS8"/>
<gene>
    <name evidence="1" type="ORF">N568_0109030</name>
</gene>
<comment type="caution">
    <text evidence="1">The sequence shown here is derived from an EMBL/GenBank/DDBJ whole genome shotgun (WGS) entry which is preliminary data.</text>
</comment>
<evidence type="ECO:0000313" key="1">
    <source>
        <dbReference type="EMBL" id="ETD04202.1"/>
    </source>
</evidence>
<dbReference type="EMBL" id="AVFE01000035">
    <property type="protein sequence ID" value="ETD04202.1"/>
    <property type="molecule type" value="Genomic_DNA"/>
</dbReference>
<protein>
    <submittedName>
        <fullName evidence="1">Uncharacterized protein</fullName>
    </submittedName>
</protein>
<dbReference type="Proteomes" id="UP000018692">
    <property type="component" value="Unassembled WGS sequence"/>
</dbReference>
<name>V8ANS8_9LACT</name>